<dbReference type="UniPathway" id="UPA00077">
    <property type="reaction ID" value="UER00156"/>
</dbReference>
<dbReference type="GO" id="GO:0046654">
    <property type="term" value="P:tetrahydrofolate biosynthetic process"/>
    <property type="evidence" value="ECO:0007669"/>
    <property type="project" value="UniProtKB-UniPathway"/>
</dbReference>
<evidence type="ECO:0000313" key="15">
    <source>
        <dbReference type="Proteomes" id="UP000244880"/>
    </source>
</evidence>
<evidence type="ECO:0000256" key="9">
    <source>
        <dbReference type="ARBA" id="ARBA00022842"/>
    </source>
</evidence>
<dbReference type="SUPFAM" id="SSF51717">
    <property type="entry name" value="Dihydropteroate synthetase-like"/>
    <property type="match status" value="1"/>
</dbReference>
<keyword evidence="8 12" id="KW-0479">Metal-binding</keyword>
<evidence type="ECO:0000256" key="4">
    <source>
        <dbReference type="ARBA" id="ARBA00009503"/>
    </source>
</evidence>
<protein>
    <recommendedName>
        <fullName evidence="6 12">Dihydropteroate synthase</fullName>
        <shortName evidence="12">DHPS</shortName>
        <ecNumber evidence="5 12">2.5.1.15</ecNumber>
    </recommendedName>
    <alternativeName>
        <fullName evidence="11 12">Dihydropteroate pyrophosphorylase</fullName>
    </alternativeName>
</protein>
<name>A0A2R8BFT7_9RHOB</name>
<dbReference type="PROSITE" id="PS00792">
    <property type="entry name" value="DHPS_1"/>
    <property type="match status" value="1"/>
</dbReference>
<comment type="catalytic activity">
    <reaction evidence="1">
        <text>(7,8-dihydropterin-6-yl)methyl diphosphate + 4-aminobenzoate = 7,8-dihydropteroate + diphosphate</text>
        <dbReference type="Rhea" id="RHEA:19949"/>
        <dbReference type="ChEBI" id="CHEBI:17836"/>
        <dbReference type="ChEBI" id="CHEBI:17839"/>
        <dbReference type="ChEBI" id="CHEBI:33019"/>
        <dbReference type="ChEBI" id="CHEBI:72950"/>
        <dbReference type="EC" id="2.5.1.15"/>
    </reaction>
</comment>
<evidence type="ECO:0000256" key="7">
    <source>
        <dbReference type="ARBA" id="ARBA00022679"/>
    </source>
</evidence>
<dbReference type="GO" id="GO:0005829">
    <property type="term" value="C:cytosol"/>
    <property type="evidence" value="ECO:0007669"/>
    <property type="project" value="TreeGrafter"/>
</dbReference>
<evidence type="ECO:0000256" key="6">
    <source>
        <dbReference type="ARBA" id="ARBA00016919"/>
    </source>
</evidence>
<reference evidence="14 15" key="1">
    <citation type="submission" date="2018-03" db="EMBL/GenBank/DDBJ databases">
        <authorList>
            <person name="Keele B.F."/>
        </authorList>
    </citation>
    <scope>NUCLEOTIDE SEQUENCE [LARGE SCALE GENOMIC DNA]</scope>
    <source>
        <strain evidence="14 15">CECT 8599</strain>
    </source>
</reference>
<dbReference type="RefSeq" id="WP_108828897.1">
    <property type="nucleotide sequence ID" value="NZ_OMOR01000001.1"/>
</dbReference>
<evidence type="ECO:0000256" key="11">
    <source>
        <dbReference type="ARBA" id="ARBA00030193"/>
    </source>
</evidence>
<dbReference type="Proteomes" id="UP000244880">
    <property type="component" value="Unassembled WGS sequence"/>
</dbReference>
<evidence type="ECO:0000313" key="14">
    <source>
        <dbReference type="EMBL" id="SPH21870.1"/>
    </source>
</evidence>
<evidence type="ECO:0000256" key="12">
    <source>
        <dbReference type="RuleBase" id="RU361205"/>
    </source>
</evidence>
<sequence length="334" mass="35124">MRYVRPLVQVGNTRPDDALPLASGWGWFTHIEILSRRHTSRVASVSELTSAESAALTAPRGLISGMTFDVPRLMGIVNVTPDSFSDGGENAAPEMACQTALQMIGQGADILDIGGESTRPGARTVAVDDEIARVAPAISAIRAKTTHPISIDTRKAPVAKAALDAGASLVNDVAGFTFDAALAPLCAKRDVPVCVMHAQGDPATMQKDPHYENVLLDVYDFLAERIETLTRQGLPRGQIIVDPGIGFGKNMTHNLALLEKISLFHSLGAPILLGASRKRFIGTLGGASEPQGRDAGSIGVALAALGQGVQIVRAHDVAGHAQAIALWRAGMAHE</sequence>
<comment type="pathway">
    <text evidence="3 12">Cofactor biosynthesis; tetrahydrofolate biosynthesis; 7,8-dihydrofolate from 2-amino-4-hydroxy-6-hydroxymethyl-7,8-dihydropteridine diphosphate and 4-aminobenzoate: step 1/2.</text>
</comment>
<dbReference type="Gene3D" id="3.20.20.20">
    <property type="entry name" value="Dihydropteroate synthase-like"/>
    <property type="match status" value="1"/>
</dbReference>
<dbReference type="InterPro" id="IPR006390">
    <property type="entry name" value="DHP_synth_dom"/>
</dbReference>
<dbReference type="NCBIfam" id="TIGR01496">
    <property type="entry name" value="DHPS"/>
    <property type="match status" value="1"/>
</dbReference>
<dbReference type="EMBL" id="OMOR01000001">
    <property type="protein sequence ID" value="SPH21870.1"/>
    <property type="molecule type" value="Genomic_DNA"/>
</dbReference>
<dbReference type="InterPro" id="IPR000489">
    <property type="entry name" value="Pterin-binding_dom"/>
</dbReference>
<proteinExistence type="inferred from homology"/>
<keyword evidence="10 12" id="KW-0289">Folate biosynthesis</keyword>
<keyword evidence="7 12" id="KW-0808">Transferase</keyword>
<evidence type="ECO:0000256" key="10">
    <source>
        <dbReference type="ARBA" id="ARBA00022909"/>
    </source>
</evidence>
<dbReference type="InterPro" id="IPR011005">
    <property type="entry name" value="Dihydropteroate_synth-like_sf"/>
</dbReference>
<gene>
    <name evidence="14" type="primary">folP</name>
    <name evidence="14" type="ORF">ASD8599_02621</name>
</gene>
<dbReference type="PANTHER" id="PTHR20941">
    <property type="entry name" value="FOLATE SYNTHESIS PROTEINS"/>
    <property type="match status" value="1"/>
</dbReference>
<accession>A0A2R8BFT7</accession>
<evidence type="ECO:0000259" key="13">
    <source>
        <dbReference type="PROSITE" id="PS50972"/>
    </source>
</evidence>
<evidence type="ECO:0000256" key="2">
    <source>
        <dbReference type="ARBA" id="ARBA00001946"/>
    </source>
</evidence>
<dbReference type="GO" id="GO:0046872">
    <property type="term" value="F:metal ion binding"/>
    <property type="evidence" value="ECO:0007669"/>
    <property type="project" value="UniProtKB-KW"/>
</dbReference>
<comment type="cofactor">
    <cofactor evidence="2 12">
        <name>Mg(2+)</name>
        <dbReference type="ChEBI" id="CHEBI:18420"/>
    </cofactor>
</comment>
<dbReference type="GO" id="GO:0004156">
    <property type="term" value="F:dihydropteroate synthase activity"/>
    <property type="evidence" value="ECO:0007669"/>
    <property type="project" value="UniProtKB-EC"/>
</dbReference>
<keyword evidence="15" id="KW-1185">Reference proteome</keyword>
<dbReference type="PANTHER" id="PTHR20941:SF1">
    <property type="entry name" value="FOLIC ACID SYNTHESIS PROTEIN FOL1"/>
    <property type="match status" value="1"/>
</dbReference>
<feature type="domain" description="Pterin-binding" evidence="13">
    <location>
        <begin position="71"/>
        <end position="325"/>
    </location>
</feature>
<dbReference type="GO" id="GO:0046656">
    <property type="term" value="P:folic acid biosynthetic process"/>
    <property type="evidence" value="ECO:0007669"/>
    <property type="project" value="UniProtKB-KW"/>
</dbReference>
<evidence type="ECO:0000256" key="5">
    <source>
        <dbReference type="ARBA" id="ARBA00012458"/>
    </source>
</evidence>
<organism evidence="14 15">
    <name type="scientific">Ascidiaceihabitans donghaensis</name>
    <dbReference type="NCBI Taxonomy" id="1510460"/>
    <lineage>
        <taxon>Bacteria</taxon>
        <taxon>Pseudomonadati</taxon>
        <taxon>Pseudomonadota</taxon>
        <taxon>Alphaproteobacteria</taxon>
        <taxon>Rhodobacterales</taxon>
        <taxon>Paracoccaceae</taxon>
        <taxon>Ascidiaceihabitans</taxon>
    </lineage>
</organism>
<dbReference type="AlphaFoldDB" id="A0A2R8BFT7"/>
<comment type="function">
    <text evidence="12">Catalyzes the condensation of para-aminobenzoate (pABA) with 6-hydroxymethyl-7,8-dihydropterin diphosphate (DHPt-PP) to form 7,8-dihydropteroate (H2Pte), the immediate precursor of folate derivatives.</text>
</comment>
<evidence type="ECO:0000256" key="8">
    <source>
        <dbReference type="ARBA" id="ARBA00022723"/>
    </source>
</evidence>
<dbReference type="Pfam" id="PF00809">
    <property type="entry name" value="Pterin_bind"/>
    <property type="match status" value="1"/>
</dbReference>
<comment type="similarity">
    <text evidence="4 12">Belongs to the DHPS family.</text>
</comment>
<dbReference type="EC" id="2.5.1.15" evidence="5 12"/>
<dbReference type="PROSITE" id="PS00793">
    <property type="entry name" value="DHPS_2"/>
    <property type="match status" value="1"/>
</dbReference>
<keyword evidence="9 12" id="KW-0460">Magnesium</keyword>
<dbReference type="PROSITE" id="PS50972">
    <property type="entry name" value="PTERIN_BINDING"/>
    <property type="match status" value="1"/>
</dbReference>
<evidence type="ECO:0000256" key="1">
    <source>
        <dbReference type="ARBA" id="ARBA00000012"/>
    </source>
</evidence>
<dbReference type="CDD" id="cd00739">
    <property type="entry name" value="DHPS"/>
    <property type="match status" value="1"/>
</dbReference>
<dbReference type="OrthoDB" id="9811744at2"/>
<evidence type="ECO:0000256" key="3">
    <source>
        <dbReference type="ARBA" id="ARBA00004763"/>
    </source>
</evidence>
<dbReference type="InterPro" id="IPR045031">
    <property type="entry name" value="DHP_synth-like"/>
</dbReference>
<dbReference type="FunFam" id="3.20.20.20:FF:000006">
    <property type="entry name" value="Dihydropteroate synthase"/>
    <property type="match status" value="1"/>
</dbReference>